<name>A0ABU1W3Z3_9GAMM</name>
<dbReference type="PANTHER" id="PTHR22617:SF43">
    <property type="entry name" value="PROTEIN PILI"/>
    <property type="match status" value="1"/>
</dbReference>
<dbReference type="PANTHER" id="PTHR22617">
    <property type="entry name" value="CHEMOTAXIS SENSOR HISTIDINE KINASE-RELATED"/>
    <property type="match status" value="1"/>
</dbReference>
<dbReference type="Proteomes" id="UP001257909">
    <property type="component" value="Unassembled WGS sequence"/>
</dbReference>
<dbReference type="Gene3D" id="2.30.30.40">
    <property type="entry name" value="SH3 Domains"/>
    <property type="match status" value="1"/>
</dbReference>
<accession>A0ABU1W3Z3</accession>
<feature type="domain" description="CheW-like" evidence="1">
    <location>
        <begin position="6"/>
        <end position="144"/>
    </location>
</feature>
<proteinExistence type="predicted"/>
<dbReference type="RefSeq" id="WP_310281133.1">
    <property type="nucleotide sequence ID" value="NZ_JAVDWR010000020.1"/>
</dbReference>
<gene>
    <name evidence="2" type="ORF">J2W69_003676</name>
</gene>
<dbReference type="InterPro" id="IPR002545">
    <property type="entry name" value="CheW-lke_dom"/>
</dbReference>
<dbReference type="EMBL" id="JAVDWR010000020">
    <property type="protein sequence ID" value="MDR7122699.1"/>
    <property type="molecule type" value="Genomic_DNA"/>
</dbReference>
<organism evidence="2 3">
    <name type="scientific">Rheinheimera soli</name>
    <dbReference type="NCBI Taxonomy" id="443616"/>
    <lineage>
        <taxon>Bacteria</taxon>
        <taxon>Pseudomonadati</taxon>
        <taxon>Pseudomonadota</taxon>
        <taxon>Gammaproteobacteria</taxon>
        <taxon>Chromatiales</taxon>
        <taxon>Chromatiaceae</taxon>
        <taxon>Rheinheimera</taxon>
    </lineage>
</organism>
<evidence type="ECO:0000259" key="1">
    <source>
        <dbReference type="PROSITE" id="PS50851"/>
    </source>
</evidence>
<dbReference type="Gene3D" id="2.40.50.180">
    <property type="entry name" value="CheA-289, Domain 4"/>
    <property type="match status" value="1"/>
</dbReference>
<evidence type="ECO:0000313" key="2">
    <source>
        <dbReference type="EMBL" id="MDR7122699.1"/>
    </source>
</evidence>
<dbReference type="PROSITE" id="PS50851">
    <property type="entry name" value="CHEW"/>
    <property type="match status" value="1"/>
</dbReference>
<dbReference type="SMART" id="SM00260">
    <property type="entry name" value="CheW"/>
    <property type="match status" value="1"/>
</dbReference>
<evidence type="ECO:0000313" key="3">
    <source>
        <dbReference type="Proteomes" id="UP001257909"/>
    </source>
</evidence>
<reference evidence="2 3" key="1">
    <citation type="submission" date="2023-07" db="EMBL/GenBank/DDBJ databases">
        <title>Sorghum-associated microbial communities from plants grown in Nebraska, USA.</title>
        <authorList>
            <person name="Schachtman D."/>
        </authorList>
    </citation>
    <scope>NUCLEOTIDE SEQUENCE [LARGE SCALE GENOMIC DNA]</scope>
    <source>
        <strain evidence="2 3">4138</strain>
    </source>
</reference>
<protein>
    <submittedName>
        <fullName evidence="2">Purine-binding chemotaxis protein CheW</fullName>
    </submittedName>
</protein>
<sequence length="161" mass="18074">MQKVEQLHLLPFRLGEHRLAIPVAEVIKVLPAVLWTELPGSPLSVDGVISVKGMLLAQVDLARCLGWPSPQLQLWRPLIWLKLRNRQIVIPVDEVNSVISYDPQQLISNTDPQINSNQLKGVIQTEQGILLIQDIEQLLSASDELLLQNSMQASQNRELLP</sequence>
<comment type="caution">
    <text evidence="2">The sequence shown here is derived from an EMBL/GenBank/DDBJ whole genome shotgun (WGS) entry which is preliminary data.</text>
</comment>
<dbReference type="Pfam" id="PF01584">
    <property type="entry name" value="CheW"/>
    <property type="match status" value="1"/>
</dbReference>
<dbReference type="SUPFAM" id="SSF50341">
    <property type="entry name" value="CheW-like"/>
    <property type="match status" value="1"/>
</dbReference>
<dbReference type="InterPro" id="IPR036061">
    <property type="entry name" value="CheW-like_dom_sf"/>
</dbReference>
<dbReference type="InterPro" id="IPR039315">
    <property type="entry name" value="CheW"/>
</dbReference>
<keyword evidence="3" id="KW-1185">Reference proteome</keyword>